<dbReference type="GO" id="GO:0046514">
    <property type="term" value="P:ceramide catabolic process"/>
    <property type="evidence" value="ECO:0007669"/>
    <property type="project" value="InterPro"/>
</dbReference>
<comment type="similarity">
    <text evidence="1 6">Belongs to the neutral ceramidase family.</text>
</comment>
<dbReference type="GO" id="GO:0017040">
    <property type="term" value="F:N-acylsphingosine amidohydrolase activity"/>
    <property type="evidence" value="ECO:0007669"/>
    <property type="project" value="UniProtKB-UniRule"/>
</dbReference>
<feature type="domain" description="Neutral/alkaline non-lysosomal ceramidase N-terminal" evidence="8">
    <location>
        <begin position="25"/>
        <end position="545"/>
    </location>
</feature>
<evidence type="ECO:0000313" key="11">
    <source>
        <dbReference type="RefSeq" id="XP_022101333.1"/>
    </source>
</evidence>
<dbReference type="InterPro" id="IPR006823">
    <property type="entry name" value="Ceramidase_alk"/>
</dbReference>
<dbReference type="Pfam" id="PF04734">
    <property type="entry name" value="Ceramidase_alk"/>
    <property type="match status" value="1"/>
</dbReference>
<dbReference type="InterPro" id="IPR031331">
    <property type="entry name" value="NEUT/ALK_ceramidase_C"/>
</dbReference>
<feature type="binding site" evidence="5">
    <location>
        <position position="516"/>
    </location>
    <ligand>
        <name>Zn(2+)</name>
        <dbReference type="ChEBI" id="CHEBI:29105"/>
    </ligand>
</feature>
<keyword evidence="4 6" id="KW-0378">Hydrolase</keyword>
<keyword evidence="5" id="KW-0479">Metal-binding</keyword>
<reference evidence="11" key="1">
    <citation type="submission" date="2025-08" db="UniProtKB">
        <authorList>
            <consortium name="RefSeq"/>
        </authorList>
    </citation>
    <scope>IDENTIFICATION</scope>
</reference>
<dbReference type="InterPro" id="IPR038445">
    <property type="entry name" value="NCDase_C_sf"/>
</dbReference>
<dbReference type="OMA" id="LMEPKPW"/>
<dbReference type="Proteomes" id="UP000694845">
    <property type="component" value="Unplaced"/>
</dbReference>
<feature type="domain" description="Neutral/alkaline non-lysosomal ceramidase C-terminal" evidence="9">
    <location>
        <begin position="548"/>
        <end position="705"/>
    </location>
</feature>
<comment type="catalytic activity">
    <reaction evidence="6">
        <text>an N-acylsphing-4-enine + H2O = sphing-4-enine + a fatty acid</text>
        <dbReference type="Rhea" id="RHEA:20856"/>
        <dbReference type="ChEBI" id="CHEBI:15377"/>
        <dbReference type="ChEBI" id="CHEBI:28868"/>
        <dbReference type="ChEBI" id="CHEBI:52639"/>
        <dbReference type="ChEBI" id="CHEBI:57756"/>
        <dbReference type="EC" id="3.5.1.23"/>
    </reaction>
</comment>
<evidence type="ECO:0000256" key="1">
    <source>
        <dbReference type="ARBA" id="ARBA00009835"/>
    </source>
</evidence>
<evidence type="ECO:0000259" key="9">
    <source>
        <dbReference type="Pfam" id="PF17048"/>
    </source>
</evidence>
<dbReference type="PANTHER" id="PTHR12670">
    <property type="entry name" value="CERAMIDASE"/>
    <property type="match status" value="1"/>
</dbReference>
<dbReference type="AlphaFoldDB" id="A0A8B7Z6R3"/>
<feature type="binding site" evidence="5">
    <location>
        <position position="117"/>
    </location>
    <ligand>
        <name>Zn(2+)</name>
        <dbReference type="ChEBI" id="CHEBI:29105"/>
    </ligand>
</feature>
<dbReference type="GO" id="GO:0046512">
    <property type="term" value="P:sphingosine biosynthetic process"/>
    <property type="evidence" value="ECO:0007669"/>
    <property type="project" value="TreeGrafter"/>
</dbReference>
<evidence type="ECO:0000256" key="3">
    <source>
        <dbReference type="ARBA" id="ARBA00019235"/>
    </source>
</evidence>
<evidence type="ECO:0000256" key="5">
    <source>
        <dbReference type="PIRSR" id="PIRSR606823-2"/>
    </source>
</evidence>
<evidence type="ECO:0000313" key="10">
    <source>
        <dbReference type="Proteomes" id="UP000694845"/>
    </source>
</evidence>
<feature type="binding site" evidence="5">
    <location>
        <position position="476"/>
    </location>
    <ligand>
        <name>Zn(2+)</name>
        <dbReference type="ChEBI" id="CHEBI:29105"/>
    </ligand>
</feature>
<dbReference type="GO" id="GO:0016020">
    <property type="term" value="C:membrane"/>
    <property type="evidence" value="ECO:0007669"/>
    <property type="project" value="GOC"/>
</dbReference>
<feature type="binding site" evidence="5">
    <location>
        <position position="226"/>
    </location>
    <ligand>
        <name>Zn(2+)</name>
        <dbReference type="ChEBI" id="CHEBI:29105"/>
    </ligand>
</feature>
<dbReference type="KEGG" id="aplc:110984971"/>
<feature type="signal peptide" evidence="7">
    <location>
        <begin position="1"/>
        <end position="20"/>
    </location>
</feature>
<dbReference type="Pfam" id="PF17048">
    <property type="entry name" value="Ceramidse_alk_C"/>
    <property type="match status" value="1"/>
</dbReference>
<organism evidence="10 11">
    <name type="scientific">Acanthaster planci</name>
    <name type="common">Crown-of-thorns starfish</name>
    <dbReference type="NCBI Taxonomy" id="133434"/>
    <lineage>
        <taxon>Eukaryota</taxon>
        <taxon>Metazoa</taxon>
        <taxon>Echinodermata</taxon>
        <taxon>Eleutherozoa</taxon>
        <taxon>Asterozoa</taxon>
        <taxon>Asteroidea</taxon>
        <taxon>Valvatacea</taxon>
        <taxon>Valvatida</taxon>
        <taxon>Acanthasteridae</taxon>
        <taxon>Acanthaster</taxon>
    </lineage>
</organism>
<accession>A0A8B7Z6R3</accession>
<keyword evidence="10" id="KW-1185">Reference proteome</keyword>
<sequence>MFLNPTTCSILILLFAGVCAATPAYKVGVGISDVTGPALDVNMMGYASFSQNSEGIHLRLFSRAFITCDLNETECNVFVSADIGMTSTLLKLKVIEELQKEYSGRYTEENVAISGTHTHSGPGGYFQYSLYTITAFGMKRSSIDAILEGIVQSIKNAHDNLQEGNILYNKGELLGANINRSPTAYLQNPQEERDKYKYDVDKDMTVLKFEDKDGSGLGAICWFPVHPVSMENTNKLISSDNKGYASYLFEKDMNPGSKMGQGSFVAAFPNSNHGDTTPHVNGTICIDTGKPCDVETSTCGGEVANCLGRGPGNDMYENTRMIGQRLYEKAKELYDAPGTPLNGPVSSIHQYVNMSNFRVTKGNETFTTCTPALGYSFAAGTTDGPGISSFSQGMTEGSPFWDGLVRSLFNDYEETQDCQQPKPVLLPVGDYLNTTNMPEAIKLIVNLVASDPMAPDIVETQLLRIGQFVIIPAPAEITTMSGRRMMDKVKEKLMDSGMSSNVVTMITSLSNTYTNYVTTFEEYRAQRYEGASTMYGPHTLDAYLQQYSMLAEKLAQGTGVENPGPDPPSKGLPVNLDLDSDAFPSGKSVGDVNQKVDAKYRQGSLAEAIFWSADPKRGSTKSLGTSFFSVEKLNGTNWNEIANDAAWDTKIFWRKEEKESRATVQWMIPEDAELGKYRFVHSGFWKRGAFSPVQSFQGPSGEFEVVSKDYLRPTSNN</sequence>
<evidence type="ECO:0000256" key="7">
    <source>
        <dbReference type="SAM" id="SignalP"/>
    </source>
</evidence>
<dbReference type="PANTHER" id="PTHR12670:SF1">
    <property type="entry name" value="NEUTRAL CERAMIDASE"/>
    <property type="match status" value="1"/>
</dbReference>
<keyword evidence="7" id="KW-0732">Signal</keyword>
<name>A0A8B7Z6R3_ACAPL</name>
<dbReference type="GO" id="GO:0046872">
    <property type="term" value="F:metal ion binding"/>
    <property type="evidence" value="ECO:0007669"/>
    <property type="project" value="UniProtKB-KW"/>
</dbReference>
<keyword evidence="6" id="KW-0443">Lipid metabolism</keyword>
<evidence type="ECO:0000256" key="2">
    <source>
        <dbReference type="ARBA" id="ARBA00011891"/>
    </source>
</evidence>
<evidence type="ECO:0000259" key="8">
    <source>
        <dbReference type="Pfam" id="PF04734"/>
    </source>
</evidence>
<dbReference type="OrthoDB" id="191371at2759"/>
<dbReference type="GO" id="GO:0042759">
    <property type="term" value="P:long-chain fatty acid biosynthetic process"/>
    <property type="evidence" value="ECO:0007669"/>
    <property type="project" value="TreeGrafter"/>
</dbReference>
<dbReference type="InterPro" id="IPR031329">
    <property type="entry name" value="NEUT/ALK_ceramidase_N"/>
</dbReference>
<gene>
    <name evidence="11" type="primary">LOC110984971</name>
</gene>
<proteinExistence type="inferred from homology"/>
<dbReference type="GeneID" id="110984971"/>
<dbReference type="RefSeq" id="XP_022101333.1">
    <property type="nucleotide sequence ID" value="XM_022245641.1"/>
</dbReference>
<evidence type="ECO:0000256" key="4">
    <source>
        <dbReference type="ARBA" id="ARBA00022801"/>
    </source>
</evidence>
<comment type="cofactor">
    <cofactor evidence="5">
        <name>Zn(2+)</name>
        <dbReference type="ChEBI" id="CHEBI:29105"/>
    </cofactor>
    <text evidence="5">Binds 1 zinc ion per subunit.</text>
</comment>
<keyword evidence="5" id="KW-0862">Zinc</keyword>
<dbReference type="Gene3D" id="2.60.40.2300">
    <property type="entry name" value="Neutral/alkaline non-lysosomal ceramidase, C-terminal domain"/>
    <property type="match status" value="1"/>
</dbReference>
<evidence type="ECO:0000256" key="6">
    <source>
        <dbReference type="RuleBase" id="RU366019"/>
    </source>
</evidence>
<dbReference type="EC" id="3.5.1.23" evidence="2 6"/>
<dbReference type="GO" id="GO:0005576">
    <property type="term" value="C:extracellular region"/>
    <property type="evidence" value="ECO:0007669"/>
    <property type="project" value="TreeGrafter"/>
</dbReference>
<protein>
    <recommendedName>
        <fullName evidence="3 6">Neutral ceramidase</fullName>
        <ecNumber evidence="2 6">3.5.1.23</ecNumber>
    </recommendedName>
</protein>
<feature type="chain" id="PRO_5034544268" description="Neutral ceramidase" evidence="7">
    <location>
        <begin position="21"/>
        <end position="717"/>
    </location>
</feature>
<keyword evidence="6" id="KW-0746">Sphingolipid metabolism</keyword>